<evidence type="ECO:0000256" key="3">
    <source>
        <dbReference type="ARBA" id="ARBA00022741"/>
    </source>
</evidence>
<comment type="similarity">
    <text evidence="1">Belongs to the NAD kinase family.</text>
</comment>
<protein>
    <submittedName>
        <fullName evidence="8">Uncharacterized protein</fullName>
    </submittedName>
</protein>
<dbReference type="OrthoDB" id="24581at2759"/>
<dbReference type="AlphaFoldDB" id="A0A8H7UCS6"/>
<name>A0A8H7UCS6_9FUNG</name>
<accession>A0A8H7UCS6</accession>
<evidence type="ECO:0000256" key="7">
    <source>
        <dbReference type="ARBA" id="ARBA00023027"/>
    </source>
</evidence>
<evidence type="ECO:0000256" key="6">
    <source>
        <dbReference type="ARBA" id="ARBA00022857"/>
    </source>
</evidence>
<evidence type="ECO:0000313" key="8">
    <source>
        <dbReference type="EMBL" id="KAG2176812.1"/>
    </source>
</evidence>
<sequence>MQRSILCNVQTTTRLRCQSWVSYARYYNTTGLRESTQLPTKLPVQLKRKELTFDSGNTFVPVLTKTRDISRILQLPGDPHGGNFLLSWRQRPRTVLIIKKPNDSKTEAALVDVASWLHEEYPDLNIVVESAVAEHFREKLPFVFVIPNDHKAEYSRVVDFAITLGGDGTMLHVSSLFPKAAPPVLSFSMGTLGFLMPFDIRNYRSVLSEVVENKNDVSLLLRMRLFCSLHLPNGERLVRDGVEICDRQVMNELTLHRGRSPHLTAIECFVDGQYLTDAIADGLIISTPTGSTAYSLSAGGPIVHPAVDTLVITPICPRSLSFRTVLLPTSSRVQLKIGESSKSPVEVSMDGREIYMLERGEYLQVRMSKYPMPCINRVNEGVDWVKDINDLLKWNQNFEQKQLN</sequence>
<evidence type="ECO:0000256" key="5">
    <source>
        <dbReference type="ARBA" id="ARBA00022840"/>
    </source>
</evidence>
<dbReference type="EMBL" id="JAEPRA010000013">
    <property type="protein sequence ID" value="KAG2176812.1"/>
    <property type="molecule type" value="Genomic_DNA"/>
</dbReference>
<dbReference type="InterPro" id="IPR002504">
    <property type="entry name" value="NADK"/>
</dbReference>
<keyword evidence="5" id="KW-0067">ATP-binding</keyword>
<dbReference type="InterPro" id="IPR017437">
    <property type="entry name" value="ATP-NAD_kinase_PpnK-typ_C"/>
</dbReference>
<dbReference type="GO" id="GO:0006741">
    <property type="term" value="P:NADP+ biosynthetic process"/>
    <property type="evidence" value="ECO:0007669"/>
    <property type="project" value="InterPro"/>
</dbReference>
<evidence type="ECO:0000256" key="4">
    <source>
        <dbReference type="ARBA" id="ARBA00022777"/>
    </source>
</evidence>
<evidence type="ECO:0000256" key="1">
    <source>
        <dbReference type="ARBA" id="ARBA00010995"/>
    </source>
</evidence>
<gene>
    <name evidence="8" type="ORF">INT44_007476</name>
</gene>
<keyword evidence="4" id="KW-0418">Kinase</keyword>
<dbReference type="GO" id="GO:0019674">
    <property type="term" value="P:NAD+ metabolic process"/>
    <property type="evidence" value="ECO:0007669"/>
    <property type="project" value="InterPro"/>
</dbReference>
<dbReference type="Proteomes" id="UP000612746">
    <property type="component" value="Unassembled WGS sequence"/>
</dbReference>
<keyword evidence="9" id="KW-1185">Reference proteome</keyword>
<evidence type="ECO:0000313" key="9">
    <source>
        <dbReference type="Proteomes" id="UP000612746"/>
    </source>
</evidence>
<dbReference type="GO" id="GO:0005524">
    <property type="term" value="F:ATP binding"/>
    <property type="evidence" value="ECO:0007669"/>
    <property type="project" value="UniProtKB-KW"/>
</dbReference>
<dbReference type="Pfam" id="PF20143">
    <property type="entry name" value="NAD_kinase_C"/>
    <property type="match status" value="1"/>
</dbReference>
<dbReference type="PANTHER" id="PTHR20275:SF26">
    <property type="entry name" value="NADH KINASE POS5, MITOCHONDRIAL"/>
    <property type="match status" value="1"/>
</dbReference>
<keyword evidence="7" id="KW-0520">NAD</keyword>
<dbReference type="GO" id="GO:0003951">
    <property type="term" value="F:NAD+ kinase activity"/>
    <property type="evidence" value="ECO:0007669"/>
    <property type="project" value="InterPro"/>
</dbReference>
<dbReference type="Gene3D" id="2.60.200.30">
    <property type="entry name" value="Probable inorganic polyphosphate/atp-NAD kinase, domain 2"/>
    <property type="match status" value="1"/>
</dbReference>
<keyword evidence="3" id="KW-0547">Nucleotide-binding</keyword>
<dbReference type="PANTHER" id="PTHR20275">
    <property type="entry name" value="NAD KINASE"/>
    <property type="match status" value="1"/>
</dbReference>
<dbReference type="SUPFAM" id="SSF111331">
    <property type="entry name" value="NAD kinase/diacylglycerol kinase-like"/>
    <property type="match status" value="1"/>
</dbReference>
<dbReference type="InterPro" id="IPR016064">
    <property type="entry name" value="NAD/diacylglycerol_kinase_sf"/>
</dbReference>
<dbReference type="InterPro" id="IPR017438">
    <property type="entry name" value="ATP-NAD_kinase_N"/>
</dbReference>
<organism evidence="8 9">
    <name type="scientific">Umbelopsis vinacea</name>
    <dbReference type="NCBI Taxonomy" id="44442"/>
    <lineage>
        <taxon>Eukaryota</taxon>
        <taxon>Fungi</taxon>
        <taxon>Fungi incertae sedis</taxon>
        <taxon>Mucoromycota</taxon>
        <taxon>Mucoromycotina</taxon>
        <taxon>Umbelopsidomycetes</taxon>
        <taxon>Umbelopsidales</taxon>
        <taxon>Umbelopsidaceae</taxon>
        <taxon>Umbelopsis</taxon>
    </lineage>
</organism>
<evidence type="ECO:0000256" key="2">
    <source>
        <dbReference type="ARBA" id="ARBA00022679"/>
    </source>
</evidence>
<keyword evidence="2" id="KW-0808">Transferase</keyword>
<dbReference type="Pfam" id="PF01513">
    <property type="entry name" value="NAD_kinase"/>
    <property type="match status" value="1"/>
</dbReference>
<reference evidence="8" key="1">
    <citation type="submission" date="2020-12" db="EMBL/GenBank/DDBJ databases">
        <title>Metabolic potential, ecology and presence of endohyphal bacteria is reflected in genomic diversity of Mucoromycotina.</title>
        <authorList>
            <person name="Muszewska A."/>
            <person name="Okrasinska A."/>
            <person name="Steczkiewicz K."/>
            <person name="Drgas O."/>
            <person name="Orlowska M."/>
            <person name="Perlinska-Lenart U."/>
            <person name="Aleksandrzak-Piekarczyk T."/>
            <person name="Szatraj K."/>
            <person name="Zielenkiewicz U."/>
            <person name="Pilsyk S."/>
            <person name="Malc E."/>
            <person name="Mieczkowski P."/>
            <person name="Kruszewska J.S."/>
            <person name="Biernat P."/>
            <person name="Pawlowska J."/>
        </authorList>
    </citation>
    <scope>NUCLEOTIDE SEQUENCE</scope>
    <source>
        <strain evidence="8">WA0000051536</strain>
    </source>
</reference>
<keyword evidence="6" id="KW-0521">NADP</keyword>
<dbReference type="HAMAP" id="MF_00361">
    <property type="entry name" value="NAD_kinase"/>
    <property type="match status" value="1"/>
</dbReference>
<proteinExistence type="inferred from homology"/>
<dbReference type="Gene3D" id="3.40.50.10330">
    <property type="entry name" value="Probable inorganic polyphosphate/atp-NAD kinase, domain 1"/>
    <property type="match status" value="1"/>
</dbReference>
<comment type="caution">
    <text evidence="8">The sequence shown here is derived from an EMBL/GenBank/DDBJ whole genome shotgun (WGS) entry which is preliminary data.</text>
</comment>
<dbReference type="FunFam" id="2.60.200.30:FF:000009">
    <property type="entry name" value="Poly(P)/ATP NAD kinase"/>
    <property type="match status" value="1"/>
</dbReference>